<feature type="region of interest" description="Disordered" evidence="1">
    <location>
        <begin position="223"/>
        <end position="246"/>
    </location>
</feature>
<evidence type="ECO:0000313" key="2">
    <source>
        <dbReference type="EMBL" id="VDK42361.1"/>
    </source>
</evidence>
<feature type="compositionally biased region" description="Polar residues" evidence="1">
    <location>
        <begin position="120"/>
        <end position="132"/>
    </location>
</feature>
<accession>A0A3P6REP8</accession>
<dbReference type="OrthoDB" id="5847846at2759"/>
<evidence type="ECO:0000256" key="1">
    <source>
        <dbReference type="SAM" id="MobiDB-lite"/>
    </source>
</evidence>
<sequence length="269" mass="29522">MVQKTSNPPAVRASPPPENVSDALAGLDINNIASVVVIDDHLVETASVDASEEFEEVLNKRAKKQKALLLQAKLEAEERQLKKGETRKEKQEDENWGAVAEKNRSKQQERKKVETVAPEATSTINSADSSPLKSVAEIHGEDGLKTVWNSAHIAGEKESLEGGPPIIPSPIARPNPRSKSAASDTAPPFQDLVRRQIVELPVSLSSSQPLRGDKYDFTFDPRLHEEQMPNEKVLTSLSTGASSEAGSMTDDFRLKEKLYKVKVWGTYDS</sequence>
<dbReference type="EMBL" id="UYRV01000109">
    <property type="protein sequence ID" value="VDK42361.1"/>
    <property type="molecule type" value="Genomic_DNA"/>
</dbReference>
<name>A0A3P6REP8_CYLGO</name>
<dbReference type="AlphaFoldDB" id="A0A3P6REP8"/>
<gene>
    <name evidence="2" type="ORF">CGOC_LOCUS109</name>
</gene>
<evidence type="ECO:0000313" key="3">
    <source>
        <dbReference type="Proteomes" id="UP000271889"/>
    </source>
</evidence>
<feature type="compositionally biased region" description="Polar residues" evidence="1">
    <location>
        <begin position="233"/>
        <end position="246"/>
    </location>
</feature>
<dbReference type="Proteomes" id="UP000271889">
    <property type="component" value="Unassembled WGS sequence"/>
</dbReference>
<feature type="region of interest" description="Disordered" evidence="1">
    <location>
        <begin position="155"/>
        <end position="190"/>
    </location>
</feature>
<feature type="compositionally biased region" description="Basic and acidic residues" evidence="1">
    <location>
        <begin position="101"/>
        <end position="114"/>
    </location>
</feature>
<organism evidence="2 3">
    <name type="scientific">Cylicostephanus goldi</name>
    <name type="common">Nematode worm</name>
    <dbReference type="NCBI Taxonomy" id="71465"/>
    <lineage>
        <taxon>Eukaryota</taxon>
        <taxon>Metazoa</taxon>
        <taxon>Ecdysozoa</taxon>
        <taxon>Nematoda</taxon>
        <taxon>Chromadorea</taxon>
        <taxon>Rhabditida</taxon>
        <taxon>Rhabditina</taxon>
        <taxon>Rhabditomorpha</taxon>
        <taxon>Strongyloidea</taxon>
        <taxon>Strongylidae</taxon>
        <taxon>Cylicostephanus</taxon>
    </lineage>
</organism>
<proteinExistence type="predicted"/>
<feature type="compositionally biased region" description="Basic and acidic residues" evidence="1">
    <location>
        <begin position="78"/>
        <end position="93"/>
    </location>
</feature>
<feature type="region of interest" description="Disordered" evidence="1">
    <location>
        <begin position="78"/>
        <end position="132"/>
    </location>
</feature>
<keyword evidence="3" id="KW-1185">Reference proteome</keyword>
<protein>
    <submittedName>
        <fullName evidence="2">Uncharacterized protein</fullName>
    </submittedName>
</protein>
<reference evidence="2 3" key="1">
    <citation type="submission" date="2018-11" db="EMBL/GenBank/DDBJ databases">
        <authorList>
            <consortium name="Pathogen Informatics"/>
        </authorList>
    </citation>
    <scope>NUCLEOTIDE SEQUENCE [LARGE SCALE GENOMIC DNA]</scope>
</reference>